<evidence type="ECO:0000313" key="11">
    <source>
        <dbReference type="Proteomes" id="UP001170624"/>
    </source>
</evidence>
<keyword evidence="5 6" id="KW-0804">Transcription</keyword>
<dbReference type="Gene3D" id="1.10.10.10">
    <property type="entry name" value="Winged helix-like DNA-binding domain superfamily/Winged helix DNA-binding domain"/>
    <property type="match status" value="2"/>
</dbReference>
<dbReference type="InterPro" id="IPR013324">
    <property type="entry name" value="RNA_pol_sigma_r3/r4-like"/>
</dbReference>
<gene>
    <name evidence="6 10" type="primary">rpoS</name>
    <name evidence="10" type="ORF">Q4568_16435</name>
</gene>
<proteinExistence type="inferred from homology"/>
<keyword evidence="4 6" id="KW-0238">DNA-binding</keyword>
<dbReference type="Gene3D" id="1.10.601.10">
    <property type="entry name" value="RNA Polymerase Primary Sigma Factor"/>
    <property type="match status" value="1"/>
</dbReference>
<reference evidence="10" key="1">
    <citation type="submission" date="2023-07" db="EMBL/GenBank/DDBJ databases">
        <title>Genome content predicts the carbon catabolic preferences of heterotrophic bacteria.</title>
        <authorList>
            <person name="Gralka M."/>
        </authorList>
    </citation>
    <scope>NUCLEOTIDE SEQUENCE</scope>
    <source>
        <strain evidence="10">G2M05</strain>
    </source>
</reference>
<dbReference type="InterPro" id="IPR009042">
    <property type="entry name" value="RNA_pol_sigma70_r1_2"/>
</dbReference>
<feature type="region of interest" description="Sigma-70 factor domain-2" evidence="6">
    <location>
        <begin position="91"/>
        <end position="161"/>
    </location>
</feature>
<evidence type="ECO:0000259" key="9">
    <source>
        <dbReference type="PROSITE" id="PS00716"/>
    </source>
</evidence>
<dbReference type="AlphaFoldDB" id="A0AAW7Y685"/>
<evidence type="ECO:0000256" key="4">
    <source>
        <dbReference type="ARBA" id="ARBA00023125"/>
    </source>
</evidence>
<dbReference type="PROSITE" id="PS00715">
    <property type="entry name" value="SIGMA70_1"/>
    <property type="match status" value="1"/>
</dbReference>
<dbReference type="SUPFAM" id="SSF88946">
    <property type="entry name" value="Sigma2 domain of RNA polymerase sigma factors"/>
    <property type="match status" value="1"/>
</dbReference>
<dbReference type="NCBIfam" id="TIGR02394">
    <property type="entry name" value="rpoS_proteo"/>
    <property type="match status" value="1"/>
</dbReference>
<dbReference type="FunFam" id="1.10.601.10:FF:000001">
    <property type="entry name" value="RNA polymerase sigma factor SigA"/>
    <property type="match status" value="1"/>
</dbReference>
<feature type="region of interest" description="Sigma-70 factor domain-3" evidence="6">
    <location>
        <begin position="171"/>
        <end position="246"/>
    </location>
</feature>
<dbReference type="FunFam" id="1.10.10.10:FF:000044">
    <property type="entry name" value="RNA polymerase sigma factor RpoS"/>
    <property type="match status" value="1"/>
</dbReference>
<dbReference type="NCBIfam" id="NF004207">
    <property type="entry name" value="PRK05657.1"/>
    <property type="match status" value="1"/>
</dbReference>
<dbReference type="PRINTS" id="PR00046">
    <property type="entry name" value="SIGMA70FCT"/>
</dbReference>
<feature type="region of interest" description="Disordered" evidence="7">
    <location>
        <begin position="1"/>
        <end position="23"/>
    </location>
</feature>
<dbReference type="GO" id="GO:0005737">
    <property type="term" value="C:cytoplasm"/>
    <property type="evidence" value="ECO:0007669"/>
    <property type="project" value="UniProtKB-SubCell"/>
</dbReference>
<dbReference type="InterPro" id="IPR014284">
    <property type="entry name" value="RNA_pol_sigma-70_dom"/>
</dbReference>
<dbReference type="Pfam" id="PF04545">
    <property type="entry name" value="Sigma70_r4"/>
    <property type="match status" value="1"/>
</dbReference>
<dbReference type="HAMAP" id="MF_00959">
    <property type="entry name" value="Sigma70_RpoS"/>
    <property type="match status" value="1"/>
</dbReference>
<dbReference type="RefSeq" id="WP_261857786.1">
    <property type="nucleotide sequence ID" value="NZ_AP024850.1"/>
</dbReference>
<dbReference type="InterPro" id="IPR007627">
    <property type="entry name" value="RNA_pol_sigma70_r2"/>
</dbReference>
<dbReference type="InterPro" id="IPR012761">
    <property type="entry name" value="RNA_pol_sigma_RpoS"/>
</dbReference>
<organism evidence="10 11">
    <name type="scientific">Photobacterium sanguinicancri</name>
    <dbReference type="NCBI Taxonomy" id="875932"/>
    <lineage>
        <taxon>Bacteria</taxon>
        <taxon>Pseudomonadati</taxon>
        <taxon>Pseudomonadota</taxon>
        <taxon>Gammaproteobacteria</taxon>
        <taxon>Vibrionales</taxon>
        <taxon>Vibrionaceae</taxon>
        <taxon>Photobacterium</taxon>
    </lineage>
</organism>
<sequence>MSRSSTAKNIEKFDFDEDMEMETPTVTEKAEAAETEADDVEISRYGTTQKALDATQLYLGEIGFSPLLTAEEEVLYARRALRGDEVARKRMIESNLRLVVKISRRYSNRGLALLDLVEEGNLGLIRAVEKFDPERGFRFSTYATWWIRQTIERAIMNQTRTIRLPIHVVKELNVYLRTARELAQKLDHEPTAEDIALKLEKPVDDVNRMLRLNERVGSVDNPIGGDSEKALLDIIPDEKNGGPETSTQDDDIKHSIVAWLQELNPKQREVLARRFGLLGYEASTLEDVGREIGLTRERVRQIQVEGLRRLRDMLTHQGLSIESLFNQDML</sequence>
<keyword evidence="3 6" id="KW-0731">Sigma factor</keyword>
<dbReference type="Pfam" id="PF00140">
    <property type="entry name" value="Sigma70_r1_2"/>
    <property type="match status" value="1"/>
</dbReference>
<dbReference type="EMBL" id="JAUOPU010000020">
    <property type="protein sequence ID" value="MDO6544133.1"/>
    <property type="molecule type" value="Genomic_DNA"/>
</dbReference>
<dbReference type="GO" id="GO:0003677">
    <property type="term" value="F:DNA binding"/>
    <property type="evidence" value="ECO:0007669"/>
    <property type="project" value="UniProtKB-UniRule"/>
</dbReference>
<protein>
    <recommendedName>
        <fullName evidence="6">RNA polymerase sigma factor RpoS</fullName>
    </recommendedName>
    <alternativeName>
        <fullName evidence="6">Sigma S</fullName>
    </alternativeName>
    <alternativeName>
        <fullName evidence="6">Sigma-38</fullName>
    </alternativeName>
</protein>
<dbReference type="PROSITE" id="PS00716">
    <property type="entry name" value="SIGMA70_2"/>
    <property type="match status" value="1"/>
</dbReference>
<evidence type="ECO:0000256" key="7">
    <source>
        <dbReference type="SAM" id="MobiDB-lite"/>
    </source>
</evidence>
<comment type="similarity">
    <text evidence="6">Belongs to the sigma-70 factor family. RpoS subfamily.</text>
</comment>
<dbReference type="InterPro" id="IPR050239">
    <property type="entry name" value="Sigma-70_RNA_pol_init_factors"/>
</dbReference>
<dbReference type="NCBIfam" id="TIGR02937">
    <property type="entry name" value="sigma70-ECF"/>
    <property type="match status" value="1"/>
</dbReference>
<dbReference type="GO" id="GO:0016987">
    <property type="term" value="F:sigma factor activity"/>
    <property type="evidence" value="ECO:0007669"/>
    <property type="project" value="UniProtKB-UniRule"/>
</dbReference>
<evidence type="ECO:0000256" key="1">
    <source>
        <dbReference type="ARBA" id="ARBA00022490"/>
    </source>
</evidence>
<evidence type="ECO:0000256" key="2">
    <source>
        <dbReference type="ARBA" id="ARBA00023015"/>
    </source>
</evidence>
<keyword evidence="2 6" id="KW-0805">Transcription regulation</keyword>
<name>A0AAW7Y685_9GAMM</name>
<dbReference type="InterPro" id="IPR013325">
    <property type="entry name" value="RNA_pol_sigma_r2"/>
</dbReference>
<evidence type="ECO:0000256" key="5">
    <source>
        <dbReference type="ARBA" id="ARBA00023163"/>
    </source>
</evidence>
<comment type="subunit">
    <text evidence="6">Interacts with the RNA polymerase core enzyme.</text>
</comment>
<comment type="subcellular location">
    <subcellularLocation>
        <location evidence="6">Cytoplasm</location>
    </subcellularLocation>
</comment>
<evidence type="ECO:0000313" key="10">
    <source>
        <dbReference type="EMBL" id="MDO6544133.1"/>
    </source>
</evidence>
<dbReference type="CDD" id="cd06171">
    <property type="entry name" value="Sigma70_r4"/>
    <property type="match status" value="1"/>
</dbReference>
<feature type="DNA-binding region" description="H-T-H motif" evidence="6">
    <location>
        <begin position="285"/>
        <end position="304"/>
    </location>
</feature>
<dbReference type="Pfam" id="PF04542">
    <property type="entry name" value="Sigma70_r2"/>
    <property type="match status" value="1"/>
</dbReference>
<feature type="domain" description="RNA polymerase sigma-70" evidence="9">
    <location>
        <begin position="284"/>
        <end position="310"/>
    </location>
</feature>
<dbReference type="PANTHER" id="PTHR30603">
    <property type="entry name" value="RNA POLYMERASE SIGMA FACTOR RPO"/>
    <property type="match status" value="1"/>
</dbReference>
<accession>A0AAW7Y685</accession>
<feature type="short sequence motif" description="Interaction with polymerase core subunit RpoC" evidence="6">
    <location>
        <begin position="115"/>
        <end position="118"/>
    </location>
</feature>
<dbReference type="Proteomes" id="UP001170624">
    <property type="component" value="Unassembled WGS sequence"/>
</dbReference>
<evidence type="ECO:0000256" key="6">
    <source>
        <dbReference type="HAMAP-Rule" id="MF_00959"/>
    </source>
</evidence>
<keyword evidence="1 6" id="KW-0963">Cytoplasm</keyword>
<comment type="function">
    <text evidence="6">Sigma factors are initiation factors that promote the attachment of RNA polymerase to specific initiation sites and are then released. This sigma factor is the master transcriptional regulator of the stationary phase and the general stress response.</text>
</comment>
<dbReference type="Pfam" id="PF04539">
    <property type="entry name" value="Sigma70_r3"/>
    <property type="match status" value="1"/>
</dbReference>
<comment type="caution">
    <text evidence="10">The sequence shown here is derived from an EMBL/GenBank/DDBJ whole genome shotgun (WGS) entry which is preliminary data.</text>
</comment>
<feature type="region of interest" description="Sigma-70 factor domain-4" evidence="6">
    <location>
        <begin position="259"/>
        <end position="312"/>
    </location>
</feature>
<evidence type="ECO:0000259" key="8">
    <source>
        <dbReference type="PROSITE" id="PS00715"/>
    </source>
</evidence>
<dbReference type="InterPro" id="IPR036388">
    <property type="entry name" value="WH-like_DNA-bd_sf"/>
</dbReference>
<dbReference type="InterPro" id="IPR000943">
    <property type="entry name" value="RNA_pol_sigma70"/>
</dbReference>
<feature type="domain" description="RNA polymerase sigma-70" evidence="8">
    <location>
        <begin position="115"/>
        <end position="128"/>
    </location>
</feature>
<feature type="region of interest" description="Sigma-70 factor domain-1" evidence="6">
    <location>
        <begin position="53"/>
        <end position="86"/>
    </location>
</feature>
<dbReference type="InterPro" id="IPR007624">
    <property type="entry name" value="RNA_pol_sigma70_r3"/>
</dbReference>
<dbReference type="GO" id="GO:0006352">
    <property type="term" value="P:DNA-templated transcription initiation"/>
    <property type="evidence" value="ECO:0007669"/>
    <property type="project" value="UniProtKB-UniRule"/>
</dbReference>
<dbReference type="InterPro" id="IPR007630">
    <property type="entry name" value="RNA_pol_sigma70_r4"/>
</dbReference>
<dbReference type="PANTHER" id="PTHR30603:SF67">
    <property type="entry name" value="RNA POLYMERASE SIGMA FACTOR RPOS"/>
    <property type="match status" value="1"/>
</dbReference>
<evidence type="ECO:0000256" key="3">
    <source>
        <dbReference type="ARBA" id="ARBA00023082"/>
    </source>
</evidence>
<dbReference type="SUPFAM" id="SSF88659">
    <property type="entry name" value="Sigma3 and sigma4 domains of RNA polymerase sigma factors"/>
    <property type="match status" value="2"/>
</dbReference>